<protein>
    <submittedName>
        <fullName evidence="2">DUF2254 domain-containing protein</fullName>
    </submittedName>
</protein>
<evidence type="ECO:0000313" key="2">
    <source>
        <dbReference type="EMBL" id="MCJ2544333.1"/>
    </source>
</evidence>
<reference evidence="2" key="1">
    <citation type="submission" date="2021-02" db="EMBL/GenBank/DDBJ databases">
        <title>The CRISPR/cas machinery reduction and long-range gene transfer in the hot spring cyanobacterium Synechococcus.</title>
        <authorList>
            <person name="Dvorak P."/>
            <person name="Jahodarova E."/>
            <person name="Hasler P."/>
            <person name="Poulickova A."/>
        </authorList>
    </citation>
    <scope>NUCLEOTIDE SEQUENCE</scope>
    <source>
        <strain evidence="2">Rupite</strain>
    </source>
</reference>
<keyword evidence="1" id="KW-0812">Transmembrane</keyword>
<proteinExistence type="predicted"/>
<dbReference type="EMBL" id="JAFIRA010000058">
    <property type="protein sequence ID" value="MCJ2544333.1"/>
    <property type="molecule type" value="Genomic_DNA"/>
</dbReference>
<organism evidence="2 3">
    <name type="scientific">Thermostichus vulcanus str. 'Rupite'</name>
    <dbReference type="NCBI Taxonomy" id="2813851"/>
    <lineage>
        <taxon>Bacteria</taxon>
        <taxon>Bacillati</taxon>
        <taxon>Cyanobacteriota</taxon>
        <taxon>Cyanophyceae</taxon>
        <taxon>Thermostichales</taxon>
        <taxon>Thermostichaceae</taxon>
        <taxon>Thermostichus</taxon>
    </lineage>
</organism>
<feature type="transmembrane region" description="Helical" evidence="1">
    <location>
        <begin position="67"/>
        <end position="90"/>
    </location>
</feature>
<dbReference type="Pfam" id="PF10011">
    <property type="entry name" value="DUF2254"/>
    <property type="match status" value="1"/>
</dbReference>
<name>A0ABT0CEX6_THEVL</name>
<evidence type="ECO:0000256" key="1">
    <source>
        <dbReference type="SAM" id="Phobius"/>
    </source>
</evidence>
<dbReference type="InterPro" id="IPR018723">
    <property type="entry name" value="DUF2254_membrane"/>
</dbReference>
<feature type="transmembrane region" description="Helical" evidence="1">
    <location>
        <begin position="27"/>
        <end position="46"/>
    </location>
</feature>
<comment type="caution">
    <text evidence="2">The sequence shown here is derived from an EMBL/GenBank/DDBJ whole genome shotgun (WGS) entry which is preliminary data.</text>
</comment>
<dbReference type="RefSeq" id="WP_244352820.1">
    <property type="nucleotide sequence ID" value="NZ_JAFIRA010000058.1"/>
</dbReference>
<feature type="transmembrane region" description="Helical" evidence="1">
    <location>
        <begin position="110"/>
        <end position="127"/>
    </location>
</feature>
<keyword evidence="1" id="KW-0472">Membrane</keyword>
<sequence length="563" mass="63583">MPTAPAVSPQLSPGQTLLSRTPRTLPWSAWVVGAGLFLALGGRWLVQRGLDLALAEQIQDTGALHEFVATLAQVLSGVLGFTLSVVAIVVQLSADRFTPKVTELFLREKVNFYIFFFLILANVVSLWSSMALSIYERPAFLIGLNLLLGTASFLVLIPYFNFVFHFLQPASIIHRIEQQVQQAVLGSLAAPAYRCSPHQPDPARQKTVPAQFWAAHQRCLSALDEIKGIATSAIRQQEGIILLDALDSLKAFWLFYAARKDQLPQPWFLLSPALRRDPDFVSVDEGLLRQIETEGSWVELKILRQYQTLFAEGLNGMRQVSTLVAIHSRELGIRALQGQNQLVARWVVKFFNTYLRAVINTQDIRTGYNLLKQYRMVAEAALRSHQDALVLEIVGHFRYYSLIAYKAGLFFLSETFGFDLGLLAQLSCALHSNTTEAILQILLRLDQDPESEQQESTLRGIRKTQVRLAAYFLSCGREDLAKLIYLDMHHEPLVRLQIIRQELQSTTAEFWEFTDRGENFYYLDPTLQPYADQFFGWFPVFSPQMNAGQEPLYPSGQGSLEPP</sequence>
<accession>A0ABT0CEX6</accession>
<keyword evidence="1" id="KW-1133">Transmembrane helix</keyword>
<keyword evidence="3" id="KW-1185">Reference proteome</keyword>
<evidence type="ECO:0000313" key="3">
    <source>
        <dbReference type="Proteomes" id="UP000830835"/>
    </source>
</evidence>
<gene>
    <name evidence="2" type="ORF">JX360_15710</name>
</gene>
<dbReference type="Proteomes" id="UP000830835">
    <property type="component" value="Unassembled WGS sequence"/>
</dbReference>
<feature type="transmembrane region" description="Helical" evidence="1">
    <location>
        <begin position="139"/>
        <end position="160"/>
    </location>
</feature>